<comment type="caution">
    <text evidence="1">The sequence shown here is derived from an EMBL/GenBank/DDBJ whole genome shotgun (WGS) entry which is preliminary data.</text>
</comment>
<dbReference type="EMBL" id="NWSY01000015">
    <property type="protein sequence ID" value="PDT21889.1"/>
    <property type="molecule type" value="Genomic_DNA"/>
</dbReference>
<protein>
    <submittedName>
        <fullName evidence="1">Uncharacterized protein</fullName>
    </submittedName>
</protein>
<proteinExistence type="predicted"/>
<evidence type="ECO:0000313" key="2">
    <source>
        <dbReference type="Proteomes" id="UP000219914"/>
    </source>
</evidence>
<name>A0ABX4JP89_9HYPH</name>
<gene>
    <name evidence="1" type="ORF">CO674_20385</name>
</gene>
<dbReference type="Proteomes" id="UP000219914">
    <property type="component" value="Unassembled WGS sequence"/>
</dbReference>
<evidence type="ECO:0000313" key="1">
    <source>
        <dbReference type="EMBL" id="PDT21889.1"/>
    </source>
</evidence>
<sequence length="272" mass="30428">MDAARVEFRRLLEDPKFQATERSRTIPSYLVQRRFEGHHDPVKAYDIAIDVLARPHSFDPADPIVRIEVGRVRTFLKQYYVRRSSDHAERAERALSAGVRGGGHWSDRRAGRRGDGLRAGVAVFRARGKENHSPVSALRGCRNPLFDIRYGAGGAVEYAAGRDRKASACGDHVGVREAARGRGERYQGLSAFGADGVRYADGCHVDRAAHDHRRPEKSLFGGTQILCRSAVRTIWWQVTDDADGHVVKNGVESTPTIDRRYPRGRCLSSRFH</sequence>
<reference evidence="1 2" key="1">
    <citation type="submission" date="2017-09" db="EMBL/GenBank/DDBJ databases">
        <title>Comparative genomics of rhizobia isolated from Phaseolus vulgaris in China.</title>
        <authorList>
            <person name="Tong W."/>
        </authorList>
    </citation>
    <scope>NUCLEOTIDE SEQUENCE [LARGE SCALE GENOMIC DNA]</scope>
    <source>
        <strain evidence="1 2">FH14</strain>
    </source>
</reference>
<keyword evidence="2" id="KW-1185">Reference proteome</keyword>
<organism evidence="1 2">
    <name type="scientific">Rhizobium hidalgonense</name>
    <dbReference type="NCBI Taxonomy" id="1538159"/>
    <lineage>
        <taxon>Bacteria</taxon>
        <taxon>Pseudomonadati</taxon>
        <taxon>Pseudomonadota</taxon>
        <taxon>Alphaproteobacteria</taxon>
        <taxon>Hyphomicrobiales</taxon>
        <taxon>Rhizobiaceae</taxon>
        <taxon>Rhizobium/Agrobacterium group</taxon>
        <taxon>Rhizobium</taxon>
    </lineage>
</organism>
<accession>A0ABX4JP89</accession>